<evidence type="ECO:0000259" key="1">
    <source>
        <dbReference type="Pfam" id="PF00149"/>
    </source>
</evidence>
<dbReference type="InterPro" id="IPR051693">
    <property type="entry name" value="UPF0046_metallophosphoest"/>
</dbReference>
<evidence type="ECO:0000313" key="2">
    <source>
        <dbReference type="EMBL" id="PYH95788.1"/>
    </source>
</evidence>
<proteinExistence type="predicted"/>
<dbReference type="SUPFAM" id="SSF56300">
    <property type="entry name" value="Metallo-dependent phosphatases"/>
    <property type="match status" value="1"/>
</dbReference>
<keyword evidence="3" id="KW-1185">Reference proteome</keyword>
<sequence length="316" mass="35234">MDSPSSSQGVKTRFLIISDTHGMSMQAEYLQHEHIDIAIHCGDLTTESKLSEYRSAIQLLRQIPAPLKLIIAGNHDFTLDDVSYSKKITEAESRGIDINLIHKEFGDHGEARELIEEAKDSGILFLDEGNYHFELSNGAALRVYASPYTPSLGDWGFQYRQGEDHAFSMDMDVDSVDVVITHGPPRGIMDYTDSGQRAGCPHLFEAVARCRPRMHCFGHIHEAWGAKLVTWQKTVSERPSHFTDIDNGKSEVLAKLSTLSQGDETLFCCATSHCSKDTTPVQRGLQTLFVNAAIEGTEDRPIQLPWLVDLDLPYLA</sequence>
<name>A0A319E584_9EURO</name>
<dbReference type="PANTHER" id="PTHR12905">
    <property type="entry name" value="METALLOPHOSPHOESTERASE"/>
    <property type="match status" value="1"/>
</dbReference>
<dbReference type="Gene3D" id="3.60.21.10">
    <property type="match status" value="1"/>
</dbReference>
<dbReference type="AlphaFoldDB" id="A0A319E584"/>
<dbReference type="VEuPathDB" id="FungiDB:BO71DRAFT_197648"/>
<dbReference type="CDD" id="cd07379">
    <property type="entry name" value="MPP_239FB"/>
    <property type="match status" value="1"/>
</dbReference>
<reference evidence="2 3" key="1">
    <citation type="submission" date="2018-02" db="EMBL/GenBank/DDBJ databases">
        <title>The genomes of Aspergillus section Nigri reveals drivers in fungal speciation.</title>
        <authorList>
            <consortium name="DOE Joint Genome Institute"/>
            <person name="Vesth T.C."/>
            <person name="Nybo J."/>
            <person name="Theobald S."/>
            <person name="Brandl J."/>
            <person name="Frisvad J.C."/>
            <person name="Nielsen K.F."/>
            <person name="Lyhne E.K."/>
            <person name="Kogle M.E."/>
            <person name="Kuo A."/>
            <person name="Riley R."/>
            <person name="Clum A."/>
            <person name="Nolan M."/>
            <person name="Lipzen A."/>
            <person name="Salamov A."/>
            <person name="Henrissat B."/>
            <person name="Wiebenga A."/>
            <person name="De vries R.P."/>
            <person name="Grigoriev I.V."/>
            <person name="Mortensen U.H."/>
            <person name="Andersen M.R."/>
            <person name="Baker S.E."/>
        </authorList>
    </citation>
    <scope>NUCLEOTIDE SEQUENCE [LARGE SCALE GENOMIC DNA]</scope>
    <source>
        <strain evidence="2 3">CBS 707.79</strain>
    </source>
</reference>
<dbReference type="EMBL" id="KZ825848">
    <property type="protein sequence ID" value="PYH95788.1"/>
    <property type="molecule type" value="Genomic_DNA"/>
</dbReference>
<feature type="domain" description="Calcineurin-like phosphoesterase" evidence="1">
    <location>
        <begin position="13"/>
        <end position="222"/>
    </location>
</feature>
<dbReference type="GO" id="GO:0016787">
    <property type="term" value="F:hydrolase activity"/>
    <property type="evidence" value="ECO:0007669"/>
    <property type="project" value="InterPro"/>
</dbReference>
<dbReference type="OrthoDB" id="630188at2759"/>
<accession>A0A319E584</accession>
<dbReference type="Proteomes" id="UP000247810">
    <property type="component" value="Unassembled WGS sequence"/>
</dbReference>
<dbReference type="InterPro" id="IPR004843">
    <property type="entry name" value="Calcineurin-like_PHP"/>
</dbReference>
<dbReference type="Pfam" id="PF00149">
    <property type="entry name" value="Metallophos"/>
    <property type="match status" value="1"/>
</dbReference>
<dbReference type="InterPro" id="IPR029052">
    <property type="entry name" value="Metallo-depent_PP-like"/>
</dbReference>
<gene>
    <name evidence="2" type="ORF">BO71DRAFT_197648</name>
</gene>
<organism evidence="2 3">
    <name type="scientific">Aspergillus ellipticus CBS 707.79</name>
    <dbReference type="NCBI Taxonomy" id="1448320"/>
    <lineage>
        <taxon>Eukaryota</taxon>
        <taxon>Fungi</taxon>
        <taxon>Dikarya</taxon>
        <taxon>Ascomycota</taxon>
        <taxon>Pezizomycotina</taxon>
        <taxon>Eurotiomycetes</taxon>
        <taxon>Eurotiomycetidae</taxon>
        <taxon>Eurotiales</taxon>
        <taxon>Aspergillaceae</taxon>
        <taxon>Aspergillus</taxon>
        <taxon>Aspergillus subgen. Circumdati</taxon>
    </lineage>
</organism>
<evidence type="ECO:0000313" key="3">
    <source>
        <dbReference type="Proteomes" id="UP000247810"/>
    </source>
</evidence>
<dbReference type="PANTHER" id="PTHR12905:SF0">
    <property type="entry name" value="CALCINEURIN-LIKE PHOSPHOESTERASE DOMAIN-CONTAINING PROTEIN"/>
    <property type="match status" value="1"/>
</dbReference>
<protein>
    <submittedName>
        <fullName evidence="2">Ser/Thr protein phosphatase family protein</fullName>
    </submittedName>
</protein>